<comment type="caution">
    <text evidence="4">The sequence shown here is derived from an EMBL/GenBank/DDBJ whole genome shotgun (WGS) entry which is preliminary data.</text>
</comment>
<organism evidence="4 5">
    <name type="scientific">Phytophthora kernoviae</name>
    <dbReference type="NCBI Taxonomy" id="325452"/>
    <lineage>
        <taxon>Eukaryota</taxon>
        <taxon>Sar</taxon>
        <taxon>Stramenopiles</taxon>
        <taxon>Oomycota</taxon>
        <taxon>Peronosporomycetes</taxon>
        <taxon>Peronosporales</taxon>
        <taxon>Peronosporaceae</taxon>
        <taxon>Phytophthora</taxon>
    </lineage>
</organism>
<proteinExistence type="predicted"/>
<evidence type="ECO:0000259" key="2">
    <source>
        <dbReference type="Pfam" id="PF00188"/>
    </source>
</evidence>
<dbReference type="EMBL" id="MBDO02001121">
    <property type="protein sequence ID" value="RLN50589.1"/>
    <property type="molecule type" value="Genomic_DNA"/>
</dbReference>
<feature type="chain" id="PRO_5033377206" description="SCP domain-containing protein" evidence="1">
    <location>
        <begin position="21"/>
        <end position="188"/>
    </location>
</feature>
<evidence type="ECO:0000313" key="5">
    <source>
        <dbReference type="Proteomes" id="UP000277300"/>
    </source>
</evidence>
<evidence type="ECO:0000256" key="1">
    <source>
        <dbReference type="SAM" id="SignalP"/>
    </source>
</evidence>
<dbReference type="Proteomes" id="UP000277300">
    <property type="component" value="Unassembled WGS sequence"/>
</dbReference>
<protein>
    <recommendedName>
        <fullName evidence="2">SCP domain-containing protein</fullName>
    </recommendedName>
</protein>
<dbReference type="Gene3D" id="3.40.33.10">
    <property type="entry name" value="CAP"/>
    <property type="match status" value="1"/>
</dbReference>
<reference evidence="5 6" key="1">
    <citation type="submission" date="2018-07" db="EMBL/GenBank/DDBJ databases">
        <title>Genome sequencing of oomycete isolates from Chile give support for New Zealand origin for Phytophthora kernoviae and make available the first Nothophytophthora sp. genome.</title>
        <authorList>
            <person name="Studholme D.J."/>
            <person name="Sanfuentes E."/>
            <person name="Panda P."/>
            <person name="Hill R."/>
            <person name="Sambles C."/>
            <person name="Grant M."/>
            <person name="Williams N.M."/>
            <person name="Mcdougal R.L."/>
        </authorList>
    </citation>
    <scope>NUCLEOTIDE SEQUENCE [LARGE SCALE GENOMIC DNA]</scope>
    <source>
        <strain evidence="4">Chile6</strain>
        <strain evidence="3">Chile7</strain>
    </source>
</reference>
<name>A0A3F2RAY6_9STRA</name>
<dbReference type="InterPro" id="IPR035940">
    <property type="entry name" value="CAP_sf"/>
</dbReference>
<feature type="domain" description="SCP" evidence="2">
    <location>
        <begin position="44"/>
        <end position="158"/>
    </location>
</feature>
<dbReference type="Pfam" id="PF00188">
    <property type="entry name" value="CAP"/>
    <property type="match status" value="1"/>
</dbReference>
<accession>A0A3F2RAY6</accession>
<dbReference type="SUPFAM" id="SSF55797">
    <property type="entry name" value="PR-1-like"/>
    <property type="match status" value="1"/>
</dbReference>
<evidence type="ECO:0000313" key="4">
    <source>
        <dbReference type="EMBL" id="RLN50589.1"/>
    </source>
</evidence>
<dbReference type="PANTHER" id="PTHR31157:SF1">
    <property type="entry name" value="SCP DOMAIN-CONTAINING PROTEIN"/>
    <property type="match status" value="1"/>
</dbReference>
<dbReference type="CDD" id="cd05379">
    <property type="entry name" value="CAP_bacterial"/>
    <property type="match status" value="1"/>
</dbReference>
<evidence type="ECO:0000313" key="3">
    <source>
        <dbReference type="EMBL" id="RLN45714.1"/>
    </source>
</evidence>
<gene>
    <name evidence="3" type="ORF">BBJ29_010015</name>
    <name evidence="4" type="ORF">BBP00_00010031</name>
</gene>
<keyword evidence="1" id="KW-0732">Signal</keyword>
<evidence type="ECO:0000313" key="6">
    <source>
        <dbReference type="Proteomes" id="UP000284657"/>
    </source>
</evidence>
<dbReference type="PANTHER" id="PTHR31157">
    <property type="entry name" value="SCP DOMAIN-CONTAINING PROTEIN"/>
    <property type="match status" value="1"/>
</dbReference>
<dbReference type="EMBL" id="MBAD02002650">
    <property type="protein sequence ID" value="RLN45714.1"/>
    <property type="molecule type" value="Genomic_DNA"/>
</dbReference>
<dbReference type="OrthoDB" id="97450at2759"/>
<feature type="signal peptide" evidence="1">
    <location>
        <begin position="1"/>
        <end position="20"/>
    </location>
</feature>
<dbReference type="InterPro" id="IPR014044">
    <property type="entry name" value="CAP_dom"/>
</dbReference>
<dbReference type="AlphaFoldDB" id="A0A3F2RAY6"/>
<dbReference type="Proteomes" id="UP000284657">
    <property type="component" value="Unassembled WGS sequence"/>
</dbReference>
<sequence length="188" mass="20236">MNFKRLFVFALVALVGIANGETAVQEVDAVSRELQVVDFSTKMLNAVNSKRAARGLKAVCINTKLTKAAQVLANDLAKYNRVSTTGSDGSTPRSRYAAQNIKTTQSTELVAGGFTTVDAVVAAWMKSAGAYIYSDLKFIGPGYKYDSTKQYKHYWVVDMANAPGEISTETKTGDKLTEASTKAKAAIC</sequence>